<dbReference type="PATRIC" id="fig|1623450.3.peg.1200"/>
<keyword evidence="1" id="KW-0489">Methyltransferase</keyword>
<proteinExistence type="predicted"/>
<dbReference type="CDD" id="cd02440">
    <property type="entry name" value="AdoMet_MTases"/>
    <property type="match status" value="1"/>
</dbReference>
<gene>
    <name evidence="1" type="ORF">VI33_06030</name>
</gene>
<protein>
    <submittedName>
        <fullName evidence="1">Methyltransferase</fullName>
    </submittedName>
</protein>
<evidence type="ECO:0000313" key="1">
    <source>
        <dbReference type="EMBL" id="AKO66227.1"/>
    </source>
</evidence>
<dbReference type="GO" id="GO:0032259">
    <property type="term" value="P:methylation"/>
    <property type="evidence" value="ECO:0007669"/>
    <property type="project" value="UniProtKB-KW"/>
</dbReference>
<evidence type="ECO:0000313" key="2">
    <source>
        <dbReference type="Proteomes" id="UP000066549"/>
    </source>
</evidence>
<name>A0A0H4JCI7_9PROT</name>
<dbReference type="AlphaFoldDB" id="A0A0H4JCI7"/>
<dbReference type="PIRSF" id="PIRSF031679">
    <property type="entry name" value="Mtase_Alr7345_prd"/>
    <property type="match status" value="1"/>
</dbReference>
<keyword evidence="2" id="KW-1185">Reference proteome</keyword>
<organism evidence="1 2">
    <name type="scientific">Methylophilales bacterium MBRS-H7</name>
    <dbReference type="NCBI Taxonomy" id="1623450"/>
    <lineage>
        <taxon>Bacteria</taxon>
        <taxon>Pseudomonadati</taxon>
        <taxon>Pseudomonadota</taxon>
        <taxon>Betaproteobacteria</taxon>
        <taxon>Nitrosomonadales</taxon>
        <taxon>OM43 clade</taxon>
    </lineage>
</organism>
<dbReference type="EMBL" id="CP011002">
    <property type="protein sequence ID" value="AKO66227.1"/>
    <property type="molecule type" value="Genomic_DNA"/>
</dbReference>
<dbReference type="InterPro" id="IPR029063">
    <property type="entry name" value="SAM-dependent_MTases_sf"/>
</dbReference>
<dbReference type="OrthoDB" id="9801692at2"/>
<dbReference type="InterPro" id="IPR016980">
    <property type="entry name" value="S-AdoMet-dep_MeTrfase_Alr7345"/>
</dbReference>
<accession>A0A0H4JCI7</accession>
<dbReference type="GO" id="GO:0008168">
    <property type="term" value="F:methyltransferase activity"/>
    <property type="evidence" value="ECO:0007669"/>
    <property type="project" value="UniProtKB-KW"/>
</dbReference>
<dbReference type="SUPFAM" id="SSF53335">
    <property type="entry name" value="S-adenosyl-L-methionine-dependent methyltransferases"/>
    <property type="match status" value="1"/>
</dbReference>
<dbReference type="Gene3D" id="3.40.50.150">
    <property type="entry name" value="Vaccinia Virus protein VP39"/>
    <property type="match status" value="1"/>
</dbReference>
<keyword evidence="1" id="KW-0808">Transferase</keyword>
<sequence>MRITTILCLNLFIGFIFPQLALSNEDLIDEVLAGEHRDANYIKRDKYRHPKETLDFFGITPEKSVVEITPGYGWYAEILTPLLRENGNYIYASYKLNDDINPFFVKVEKAFIEKMQQHPDVYDKLNWVHFEASDPHLTPDGPVDAVVTFRNVHNWAKAGTTKSMFEGFHKALKPGGVLGLVEHRAIPGTSLENQIKSGYMTEDFVIQMAESVGFRLDAKSEINANPKDTKDHPGGVWNLLPNLRNVAVEDKDKMVEVGESDRMTLRFIKD</sequence>
<dbReference type="Proteomes" id="UP000066549">
    <property type="component" value="Chromosome"/>
</dbReference>
<reference evidence="1 2" key="1">
    <citation type="submission" date="2015-03" db="EMBL/GenBank/DDBJ databases">
        <title>Comparative analysis of the OM43 clade including a novel species from Red Sea uncovers genomic and metabolic diversity among marine methylotrophs.</title>
        <authorList>
            <person name="Jimenez-Infante F."/>
            <person name="Ngugi D.K."/>
            <person name="Vinu M."/>
            <person name="Alam I."/>
            <person name="Kamau A."/>
            <person name="Blom J."/>
            <person name="Bajic V.B."/>
            <person name="Stingl U."/>
        </authorList>
    </citation>
    <scope>NUCLEOTIDE SEQUENCE [LARGE SCALE GENOMIC DNA]</scope>
    <source>
        <strain evidence="1 2">MBRSH7</strain>
    </source>
</reference>